<evidence type="ECO:0000313" key="1">
    <source>
        <dbReference type="EMBL" id="GGR71428.1"/>
    </source>
</evidence>
<dbReference type="Proteomes" id="UP000634308">
    <property type="component" value="Unassembled WGS sequence"/>
</dbReference>
<organism evidence="1 2">
    <name type="scientific">Deinococcus seoulensis</name>
    <dbReference type="NCBI Taxonomy" id="1837379"/>
    <lineage>
        <taxon>Bacteria</taxon>
        <taxon>Thermotogati</taxon>
        <taxon>Deinococcota</taxon>
        <taxon>Deinococci</taxon>
        <taxon>Deinococcales</taxon>
        <taxon>Deinococcaceae</taxon>
        <taxon>Deinococcus</taxon>
    </lineage>
</organism>
<accession>A0ABQ2S004</accession>
<reference evidence="2" key="1">
    <citation type="journal article" date="2019" name="Int. J. Syst. Evol. Microbiol.">
        <title>The Global Catalogue of Microorganisms (GCM) 10K type strain sequencing project: providing services to taxonomists for standard genome sequencing and annotation.</title>
        <authorList>
            <consortium name="The Broad Institute Genomics Platform"/>
            <consortium name="The Broad Institute Genome Sequencing Center for Infectious Disease"/>
            <person name="Wu L."/>
            <person name="Ma J."/>
        </authorList>
    </citation>
    <scope>NUCLEOTIDE SEQUENCE [LARGE SCALE GENOMIC DNA]</scope>
    <source>
        <strain evidence="2">JCM 31404</strain>
    </source>
</reference>
<name>A0ABQ2S004_9DEIO</name>
<proteinExistence type="predicted"/>
<comment type="caution">
    <text evidence="1">The sequence shown here is derived from an EMBL/GenBank/DDBJ whole genome shotgun (WGS) entry which is preliminary data.</text>
</comment>
<sequence>MREMLNRALNRFPGVWLRTIACGLVGDLSDEWGLASFHDNLACRQYGVAASADHMFAPTFGEQQDTSQINDKCSGNGEERCRLRLDPVLQISVMANRGSSGLACDALQDVERSNV</sequence>
<keyword evidence="2" id="KW-1185">Reference proteome</keyword>
<gene>
    <name evidence="1" type="ORF">GCM10008959_36350</name>
</gene>
<dbReference type="EMBL" id="BMQM01000036">
    <property type="protein sequence ID" value="GGR71428.1"/>
    <property type="molecule type" value="Genomic_DNA"/>
</dbReference>
<evidence type="ECO:0000313" key="2">
    <source>
        <dbReference type="Proteomes" id="UP000634308"/>
    </source>
</evidence>
<protein>
    <submittedName>
        <fullName evidence="1">Uncharacterized protein</fullName>
    </submittedName>
</protein>